<dbReference type="Pfam" id="PF01391">
    <property type="entry name" value="Collagen"/>
    <property type="match status" value="1"/>
</dbReference>
<dbReference type="AlphaFoldDB" id="A0A6P6MBJ0"/>
<evidence type="ECO:0000313" key="3">
    <source>
        <dbReference type="RefSeq" id="XP_026093878.1"/>
    </source>
</evidence>
<organism evidence="2 3">
    <name type="scientific">Carassius auratus</name>
    <name type="common">Goldfish</name>
    <dbReference type="NCBI Taxonomy" id="7957"/>
    <lineage>
        <taxon>Eukaryota</taxon>
        <taxon>Metazoa</taxon>
        <taxon>Chordata</taxon>
        <taxon>Craniata</taxon>
        <taxon>Vertebrata</taxon>
        <taxon>Euteleostomi</taxon>
        <taxon>Actinopterygii</taxon>
        <taxon>Neopterygii</taxon>
        <taxon>Teleostei</taxon>
        <taxon>Ostariophysi</taxon>
        <taxon>Cypriniformes</taxon>
        <taxon>Cyprinidae</taxon>
        <taxon>Cyprininae</taxon>
        <taxon>Carassius</taxon>
    </lineage>
</organism>
<evidence type="ECO:0000256" key="1">
    <source>
        <dbReference type="SAM" id="MobiDB-lite"/>
    </source>
</evidence>
<sequence>MVTPGSLETQDTMECQDMMAEMWPKEMEVIWEHAAQLVKIDQKDNLVGAFSGVPDIASAKGKSGDNGERGLPGNMGPQGLPGLLDLKGRKGELALPGLQGIKGDDFSPTISLCTLAM</sequence>
<dbReference type="GeneID" id="113066256"/>
<dbReference type="Proteomes" id="UP000515129">
    <property type="component" value="Chromosome 49"/>
</dbReference>
<proteinExistence type="predicted"/>
<dbReference type="RefSeq" id="XP_026093878.1">
    <property type="nucleotide sequence ID" value="XM_026238093.1"/>
</dbReference>
<protein>
    <submittedName>
        <fullName evidence="3">Pulmonary surfactant-associated protein D-like</fullName>
    </submittedName>
</protein>
<keyword evidence="2" id="KW-1185">Reference proteome</keyword>
<evidence type="ECO:0000313" key="2">
    <source>
        <dbReference type="Proteomes" id="UP000515129"/>
    </source>
</evidence>
<dbReference type="OrthoDB" id="6380629at2759"/>
<gene>
    <name evidence="3" type="primary">LOC113066256</name>
</gene>
<reference evidence="3" key="1">
    <citation type="submission" date="2025-08" db="UniProtKB">
        <authorList>
            <consortium name="RefSeq"/>
        </authorList>
    </citation>
    <scope>IDENTIFICATION</scope>
    <source>
        <strain evidence="3">Wakin</strain>
        <tissue evidence="3">Muscle</tissue>
    </source>
</reference>
<accession>A0A6P6MBJ0</accession>
<name>A0A6P6MBJ0_CARAU</name>
<feature type="region of interest" description="Disordered" evidence="1">
    <location>
        <begin position="57"/>
        <end position="83"/>
    </location>
</feature>
<dbReference type="KEGG" id="caua:113066256"/>
<dbReference type="InterPro" id="IPR008160">
    <property type="entry name" value="Collagen"/>
</dbReference>